<organism evidence="3 4">
    <name type="scientific">Arsenicibacter rosenii</name>
    <dbReference type="NCBI Taxonomy" id="1750698"/>
    <lineage>
        <taxon>Bacteria</taxon>
        <taxon>Pseudomonadati</taxon>
        <taxon>Bacteroidota</taxon>
        <taxon>Cytophagia</taxon>
        <taxon>Cytophagales</taxon>
        <taxon>Spirosomataceae</taxon>
        <taxon>Arsenicibacter</taxon>
    </lineage>
</organism>
<sequence>MKPFSLTTLCLIVWVFAACHKTVDPTNSSGSTNATEANPDWTTASHGKDAAPDYTIIFPQTQVNTLEITMTADDWTAIRTDMKKITGSDFGTGGTGGGGGAFSTTEPAYVAVTMKFNGKTWNKVGFRLKGNSSLSSTWRSGIYKLPFRLNMDEFEDTYTEIKDQRLYGFKELSMSPGFKDNSLIREKAAADIFRMAGIPAARTAFYKVYIDFGAGKKYCGVYTMVEVVDDTMVQTQFGEDKGNIYKPESTFASFVQSQFEKKNNKTEADYSDAQAFVTALNAANRTTDAAGWRANLEKTLNVDHYLHYLAVNNTIVNWDAYGAMAHNHYFYNAPSKGLTWIPWDLNESMTSSSGAGRAVSLEMTEVARTWPLIRYVADDPVYYAKYKQYVKEFNETVFTPAKMNALFEQYTTLITPYVNGTEKEQAPYSHLTSLTNFTSALATLKQHVTTRNQAVASFVK</sequence>
<dbReference type="PANTHER" id="PTHR40050">
    <property type="entry name" value="INNER SPORE COAT PROTEIN H"/>
    <property type="match status" value="1"/>
</dbReference>
<feature type="signal peptide" evidence="2">
    <location>
        <begin position="1"/>
        <end position="17"/>
    </location>
</feature>
<evidence type="ECO:0000313" key="3">
    <source>
        <dbReference type="EMBL" id="OIN56017.1"/>
    </source>
</evidence>
<feature type="region of interest" description="Disordered" evidence="1">
    <location>
        <begin position="26"/>
        <end position="45"/>
    </location>
</feature>
<protein>
    <submittedName>
        <fullName evidence="3">Spore coat protein CotH</fullName>
    </submittedName>
</protein>
<dbReference type="RefSeq" id="WP_071506372.1">
    <property type="nucleotide sequence ID" value="NZ_MORL01000030.1"/>
</dbReference>
<dbReference type="InterPro" id="IPR014867">
    <property type="entry name" value="Spore_coat_CotH_CotH2/3/7"/>
</dbReference>
<dbReference type="PANTHER" id="PTHR40050:SF1">
    <property type="entry name" value="INNER SPORE COAT PROTEIN H"/>
    <property type="match status" value="1"/>
</dbReference>
<accession>A0A1S2VB92</accession>
<keyword evidence="2" id="KW-0732">Signal</keyword>
<reference evidence="3 4" key="1">
    <citation type="submission" date="2016-10" db="EMBL/GenBank/DDBJ databases">
        <title>Arsenicibacter rosenii gen. nov., sp. nov., an efficient arsenic-methylating bacterium isolated from an arsenic-contaminated paddy soil.</title>
        <authorList>
            <person name="Huang K."/>
        </authorList>
    </citation>
    <scope>NUCLEOTIDE SEQUENCE [LARGE SCALE GENOMIC DNA]</scope>
    <source>
        <strain evidence="3 4">SM-1</strain>
    </source>
</reference>
<evidence type="ECO:0000313" key="4">
    <source>
        <dbReference type="Proteomes" id="UP000181790"/>
    </source>
</evidence>
<dbReference type="PROSITE" id="PS51257">
    <property type="entry name" value="PROKAR_LIPOPROTEIN"/>
    <property type="match status" value="1"/>
</dbReference>
<dbReference type="Pfam" id="PF08757">
    <property type="entry name" value="CotH"/>
    <property type="match status" value="1"/>
</dbReference>
<keyword evidence="4" id="KW-1185">Reference proteome</keyword>
<proteinExistence type="predicted"/>
<evidence type="ECO:0000256" key="1">
    <source>
        <dbReference type="SAM" id="MobiDB-lite"/>
    </source>
</evidence>
<keyword evidence="3" id="KW-0946">Virion</keyword>
<gene>
    <name evidence="3" type="ORF">BLX24_27090</name>
</gene>
<dbReference type="Proteomes" id="UP000181790">
    <property type="component" value="Unassembled WGS sequence"/>
</dbReference>
<dbReference type="AlphaFoldDB" id="A0A1S2VB92"/>
<comment type="caution">
    <text evidence="3">The sequence shown here is derived from an EMBL/GenBank/DDBJ whole genome shotgun (WGS) entry which is preliminary data.</text>
</comment>
<evidence type="ECO:0000256" key="2">
    <source>
        <dbReference type="SAM" id="SignalP"/>
    </source>
</evidence>
<name>A0A1S2VB92_9BACT</name>
<dbReference type="OrthoDB" id="3235126at2"/>
<dbReference type="EMBL" id="MORL01000030">
    <property type="protein sequence ID" value="OIN56017.1"/>
    <property type="molecule type" value="Genomic_DNA"/>
</dbReference>
<feature type="chain" id="PRO_5010222536" evidence="2">
    <location>
        <begin position="18"/>
        <end position="460"/>
    </location>
</feature>
<keyword evidence="3" id="KW-0167">Capsid protein</keyword>